<accession>A0A813TLB2</accession>
<organism evidence="3 4">
    <name type="scientific">Brachionus calyciflorus</name>
    <dbReference type="NCBI Taxonomy" id="104777"/>
    <lineage>
        <taxon>Eukaryota</taxon>
        <taxon>Metazoa</taxon>
        <taxon>Spiralia</taxon>
        <taxon>Gnathifera</taxon>
        <taxon>Rotifera</taxon>
        <taxon>Eurotatoria</taxon>
        <taxon>Monogononta</taxon>
        <taxon>Pseudotrocha</taxon>
        <taxon>Ploima</taxon>
        <taxon>Brachionidae</taxon>
        <taxon>Brachionus</taxon>
    </lineage>
</organism>
<dbReference type="InterPro" id="IPR050801">
    <property type="entry name" value="Ca-Dep_Lectins_ImmuneDev"/>
</dbReference>
<dbReference type="PANTHER" id="PTHR22801">
    <property type="entry name" value="LITHOSTATHINE"/>
    <property type="match status" value="1"/>
</dbReference>
<feature type="transmembrane region" description="Helical" evidence="1">
    <location>
        <begin position="6"/>
        <end position="28"/>
    </location>
</feature>
<dbReference type="Pfam" id="PF00059">
    <property type="entry name" value="Lectin_C"/>
    <property type="match status" value="1"/>
</dbReference>
<dbReference type="EMBL" id="CAJNOC010000877">
    <property type="protein sequence ID" value="CAF0812770.1"/>
    <property type="molecule type" value="Genomic_DNA"/>
</dbReference>
<dbReference type="InterPro" id="IPR016186">
    <property type="entry name" value="C-type_lectin-like/link_sf"/>
</dbReference>
<evidence type="ECO:0000259" key="2">
    <source>
        <dbReference type="PROSITE" id="PS50041"/>
    </source>
</evidence>
<keyword evidence="1" id="KW-0472">Membrane</keyword>
<proteinExistence type="predicted"/>
<dbReference type="Gene3D" id="3.10.100.10">
    <property type="entry name" value="Mannose-Binding Protein A, subunit A"/>
    <property type="match status" value="1"/>
</dbReference>
<protein>
    <recommendedName>
        <fullName evidence="2">C-type lectin domain-containing protein</fullName>
    </recommendedName>
</protein>
<dbReference type="CDD" id="cd00037">
    <property type="entry name" value="CLECT"/>
    <property type="match status" value="1"/>
</dbReference>
<dbReference type="PROSITE" id="PS50041">
    <property type="entry name" value="C_TYPE_LECTIN_2"/>
    <property type="match status" value="1"/>
</dbReference>
<name>A0A813TLB2_9BILA</name>
<dbReference type="PANTHER" id="PTHR22801:SF63">
    <property type="entry name" value="C-TYPE LECTIN DOMAIN-CONTAINING PROTEIN"/>
    <property type="match status" value="1"/>
</dbReference>
<evidence type="ECO:0000313" key="4">
    <source>
        <dbReference type="Proteomes" id="UP000663879"/>
    </source>
</evidence>
<keyword evidence="1" id="KW-0812">Transmembrane</keyword>
<dbReference type="OrthoDB" id="441660at2759"/>
<dbReference type="InterPro" id="IPR001304">
    <property type="entry name" value="C-type_lectin-like"/>
</dbReference>
<sequence>MKFSIIYFWLIIFKAHFYLGFQFNSALFEIKNYQIINYSWLIASIEFKGVDIFKCLQECNLNYYCSYVEHNSTNCNMFSEYVSGFFVNSSLNLIFKKVKFSIEFPNCSNADEIWSLSSRKCLKCPSGFTKRLGFPHACYRLLNSTNNYDLAKSYCQQVGGFLPRPKTFFERNLLSKWIVTQGIWLDPRISKINETFTWSDGTKVGGFYPGEPNNQNSKTILKDYLLALWNDLIYDTDQSLARAVVCQYN</sequence>
<comment type="caution">
    <text evidence="3">The sequence shown here is derived from an EMBL/GenBank/DDBJ whole genome shotgun (WGS) entry which is preliminary data.</text>
</comment>
<dbReference type="Proteomes" id="UP000663879">
    <property type="component" value="Unassembled WGS sequence"/>
</dbReference>
<dbReference type="InterPro" id="IPR016187">
    <property type="entry name" value="CTDL_fold"/>
</dbReference>
<evidence type="ECO:0000256" key="1">
    <source>
        <dbReference type="SAM" id="Phobius"/>
    </source>
</evidence>
<reference evidence="3" key="1">
    <citation type="submission" date="2021-02" db="EMBL/GenBank/DDBJ databases">
        <authorList>
            <person name="Nowell W R."/>
        </authorList>
    </citation>
    <scope>NUCLEOTIDE SEQUENCE</scope>
    <source>
        <strain evidence="3">Ploen Becks lab</strain>
    </source>
</reference>
<dbReference type="AlphaFoldDB" id="A0A813TLB2"/>
<dbReference type="SMART" id="SM00034">
    <property type="entry name" value="CLECT"/>
    <property type="match status" value="1"/>
</dbReference>
<keyword evidence="1" id="KW-1133">Transmembrane helix</keyword>
<feature type="domain" description="C-type lectin" evidence="2">
    <location>
        <begin position="134"/>
        <end position="231"/>
    </location>
</feature>
<gene>
    <name evidence="3" type="ORF">OXX778_LOCUS7061</name>
</gene>
<evidence type="ECO:0000313" key="3">
    <source>
        <dbReference type="EMBL" id="CAF0812770.1"/>
    </source>
</evidence>
<dbReference type="SUPFAM" id="SSF56436">
    <property type="entry name" value="C-type lectin-like"/>
    <property type="match status" value="1"/>
</dbReference>
<keyword evidence="4" id="KW-1185">Reference proteome</keyword>